<name>A0A0K1PNS0_9BACT</name>
<dbReference type="OrthoDB" id="5492401at2"/>
<dbReference type="EMBL" id="CP012333">
    <property type="protein sequence ID" value="AKU95173.1"/>
    <property type="molecule type" value="Genomic_DNA"/>
</dbReference>
<dbReference type="Proteomes" id="UP000064967">
    <property type="component" value="Chromosome"/>
</dbReference>
<evidence type="ECO:0000256" key="1">
    <source>
        <dbReference type="SAM" id="MobiDB-lite"/>
    </source>
</evidence>
<evidence type="ECO:0000313" key="4">
    <source>
        <dbReference type="Proteomes" id="UP000064967"/>
    </source>
</evidence>
<reference evidence="3 4" key="1">
    <citation type="submission" date="2015-08" db="EMBL/GenBank/DDBJ databases">
        <authorList>
            <person name="Babu N.S."/>
            <person name="Beckwith C.J."/>
            <person name="Beseler K.G."/>
            <person name="Brison A."/>
            <person name="Carone J.V."/>
            <person name="Caskin T.P."/>
            <person name="Diamond M."/>
            <person name="Durham M.E."/>
            <person name="Foxe J.M."/>
            <person name="Go M."/>
            <person name="Henderson B.A."/>
            <person name="Jones I.B."/>
            <person name="McGettigan J.A."/>
            <person name="Micheletti S.J."/>
            <person name="Nasrallah M.E."/>
            <person name="Ortiz D."/>
            <person name="Piller C.R."/>
            <person name="Privatt S.R."/>
            <person name="Schneider S.L."/>
            <person name="Sharp S."/>
            <person name="Smith T.C."/>
            <person name="Stanton J.D."/>
            <person name="Ullery H.E."/>
            <person name="Wilson R.J."/>
            <person name="Serrano M.G."/>
            <person name="Buck G."/>
            <person name="Lee V."/>
            <person name="Wang Y."/>
            <person name="Carvalho R."/>
            <person name="Voegtly L."/>
            <person name="Shi R."/>
            <person name="Duckworth R."/>
            <person name="Johnson A."/>
            <person name="Loviza R."/>
            <person name="Walstead R."/>
            <person name="Shah Z."/>
            <person name="Kiflezghi M."/>
            <person name="Wade K."/>
            <person name="Ball S.L."/>
            <person name="Bradley K.W."/>
            <person name="Asai D.J."/>
            <person name="Bowman C.A."/>
            <person name="Russell D.A."/>
            <person name="Pope W.H."/>
            <person name="Jacobs-Sera D."/>
            <person name="Hendrix R.W."/>
            <person name="Hatfull G.F."/>
        </authorList>
    </citation>
    <scope>NUCLEOTIDE SEQUENCE [LARGE SCALE GENOMIC DNA]</scope>
    <source>
        <strain evidence="3 4">DSM 27648</strain>
    </source>
</reference>
<evidence type="ECO:0000313" key="3">
    <source>
        <dbReference type="EMBL" id="AKU95173.1"/>
    </source>
</evidence>
<proteinExistence type="predicted"/>
<keyword evidence="4" id="KW-1185">Reference proteome</keyword>
<dbReference type="AlphaFoldDB" id="A0A0K1PNS0"/>
<feature type="compositionally biased region" description="Low complexity" evidence="1">
    <location>
        <begin position="1"/>
        <end position="10"/>
    </location>
</feature>
<sequence>MPSSPEIAATGDGGTDGNATGEEDGPRGDETGETDGSDGTPSGQDASTDHVTSPGGCTTCPKGCFDLDSDPNNCGSCGFVCKATASNATATCDKGQCKEVCPHAGDSVCNGECVDLQADPLHCGTCNINCTGGGMPACAQAVCNAGKCAQVTKPDGALCSGPPPAISQMCQGGACVAANVDCAPVTGGYSVSLNGKPLGLELTTCGCQGTSLIGTRKSDGSAYTLKCIFCSAAPNGHFKCN</sequence>
<gene>
    <name evidence="3" type="ORF">AKJ09_01837</name>
</gene>
<dbReference type="KEGG" id="llu:AKJ09_01837"/>
<feature type="region of interest" description="Disordered" evidence="1">
    <location>
        <begin position="1"/>
        <end position="54"/>
    </location>
</feature>
<dbReference type="PROSITE" id="PS00652">
    <property type="entry name" value="TNFR_NGFR_1"/>
    <property type="match status" value="1"/>
</dbReference>
<evidence type="ECO:0000259" key="2">
    <source>
        <dbReference type="PROSITE" id="PS00652"/>
    </source>
</evidence>
<dbReference type="RefSeq" id="WP_146646664.1">
    <property type="nucleotide sequence ID" value="NZ_CP012333.1"/>
</dbReference>
<dbReference type="InterPro" id="IPR001368">
    <property type="entry name" value="TNFR/NGFR_Cys_rich_reg"/>
</dbReference>
<protein>
    <submittedName>
        <fullName evidence="3">Tryptophan synthase alpha chain</fullName>
    </submittedName>
</protein>
<feature type="domain" description="TNFR-Cys" evidence="2">
    <location>
        <begin position="60"/>
        <end position="101"/>
    </location>
</feature>
<accession>A0A0K1PNS0</accession>
<organism evidence="3 4">
    <name type="scientific">Labilithrix luteola</name>
    <dbReference type="NCBI Taxonomy" id="1391654"/>
    <lineage>
        <taxon>Bacteria</taxon>
        <taxon>Pseudomonadati</taxon>
        <taxon>Myxococcota</taxon>
        <taxon>Polyangia</taxon>
        <taxon>Polyangiales</taxon>
        <taxon>Labilitrichaceae</taxon>
        <taxon>Labilithrix</taxon>
    </lineage>
</organism>
<dbReference type="STRING" id="1391654.AKJ09_01837"/>